<dbReference type="Pfam" id="PF03782">
    <property type="entry name" value="AMOP"/>
    <property type="match status" value="1"/>
</dbReference>
<dbReference type="GO" id="GO:0005576">
    <property type="term" value="C:extracellular region"/>
    <property type="evidence" value="ECO:0007669"/>
    <property type="project" value="UniProtKB-SubCell"/>
</dbReference>
<gene>
    <name evidence="9" type="primary">LOC112462552</name>
</gene>
<dbReference type="AlphaFoldDB" id="A0A6J1QQF2"/>
<feature type="compositionally biased region" description="Basic residues" evidence="5">
    <location>
        <begin position="67"/>
        <end position="90"/>
    </location>
</feature>
<dbReference type="SMART" id="SM00723">
    <property type="entry name" value="AMOP"/>
    <property type="match status" value="1"/>
</dbReference>
<evidence type="ECO:0000313" key="9">
    <source>
        <dbReference type="RefSeq" id="XP_024884173.1"/>
    </source>
</evidence>
<name>A0A6J1QQF2_9HYME</name>
<feature type="region of interest" description="Disordered" evidence="5">
    <location>
        <begin position="59"/>
        <end position="112"/>
    </location>
</feature>
<evidence type="ECO:0000256" key="5">
    <source>
        <dbReference type="SAM" id="MobiDB-lite"/>
    </source>
</evidence>
<dbReference type="InterPro" id="IPR051867">
    <property type="entry name" value="Angio_Inhib/Adhesion_GPCR"/>
</dbReference>
<keyword evidence="3 6" id="KW-0732">Signal</keyword>
<protein>
    <submittedName>
        <fullName evidence="9">Uncharacterized protein LOC112462552</fullName>
    </submittedName>
</protein>
<evidence type="ECO:0000256" key="6">
    <source>
        <dbReference type="SAM" id="SignalP"/>
    </source>
</evidence>
<comment type="subcellular location">
    <subcellularLocation>
        <location evidence="1">Secreted</location>
    </subcellularLocation>
</comment>
<reference evidence="9" key="1">
    <citation type="submission" date="2025-08" db="UniProtKB">
        <authorList>
            <consortium name="RefSeq"/>
        </authorList>
    </citation>
    <scope>IDENTIFICATION</scope>
    <source>
        <tissue evidence="9">Whole body</tissue>
    </source>
</reference>
<keyword evidence="4" id="KW-1015">Disulfide bond</keyword>
<feature type="signal peptide" evidence="6">
    <location>
        <begin position="1"/>
        <end position="22"/>
    </location>
</feature>
<evidence type="ECO:0000256" key="2">
    <source>
        <dbReference type="ARBA" id="ARBA00022525"/>
    </source>
</evidence>
<feature type="chain" id="PRO_5026802122" evidence="6">
    <location>
        <begin position="23"/>
        <end position="365"/>
    </location>
</feature>
<proteinExistence type="predicted"/>
<evidence type="ECO:0000256" key="1">
    <source>
        <dbReference type="ARBA" id="ARBA00004613"/>
    </source>
</evidence>
<evidence type="ECO:0000256" key="4">
    <source>
        <dbReference type="ARBA" id="ARBA00023157"/>
    </source>
</evidence>
<evidence type="ECO:0000256" key="3">
    <source>
        <dbReference type="ARBA" id="ARBA00022729"/>
    </source>
</evidence>
<evidence type="ECO:0000313" key="8">
    <source>
        <dbReference type="Proteomes" id="UP000504618"/>
    </source>
</evidence>
<dbReference type="InterPro" id="IPR005533">
    <property type="entry name" value="AMOP_dom"/>
</dbReference>
<keyword evidence="8" id="KW-1185">Reference proteome</keyword>
<dbReference type="GeneID" id="112462552"/>
<evidence type="ECO:0000259" key="7">
    <source>
        <dbReference type="PROSITE" id="PS50856"/>
    </source>
</evidence>
<dbReference type="RefSeq" id="XP_024884173.1">
    <property type="nucleotide sequence ID" value="XM_025028405.1"/>
</dbReference>
<dbReference type="Proteomes" id="UP000504618">
    <property type="component" value="Unplaced"/>
</dbReference>
<dbReference type="PANTHER" id="PTHR10239">
    <property type="entry name" value="ISTHMIN-2"/>
    <property type="match status" value="1"/>
</dbReference>
<feature type="domain" description="AMOP" evidence="7">
    <location>
        <begin position="192"/>
        <end position="353"/>
    </location>
</feature>
<sequence length="365" mass="41939">MRAPLVFCVAAVFPTIFVASRGDDEDREIQNSTTTRDVGCKEDCTKLLLDQLFTSAVSPDEEDDYKRRGRVHPSRIKRRATHRPRAKPNARSRNSTRGPGRRDVGRVPVVRSSNKTVLYENNESADATTLWNRTDENGDEDDARIYVRESFNYDPFHEGLESLLARLIEALENNSREDEPDILNSSAIDDASGFDDEDRCQKWLNNREKIETAFPGSVADLPGCPCLYPNSIFYNNQIWDSKRDRKFRWRDVSHDKDRIAIYKPGAVYCVQTLPSQENESAIVQHCCYDESRRLLTRGSGAGTPYIVSPDVSPLLHDKIDLLPWRLCKGDFTRYNEVRIPNNDNDCEINPDNEEYQHQVERAKNY</sequence>
<keyword evidence="2" id="KW-0964">Secreted</keyword>
<dbReference type="OrthoDB" id="9930623at2759"/>
<dbReference type="PANTHER" id="PTHR10239:SF29">
    <property type="entry name" value="AMOP DOMAIN-CONTAINING PROTEIN"/>
    <property type="match status" value="1"/>
</dbReference>
<organism evidence="8 9">
    <name type="scientific">Temnothorax curvispinosus</name>
    <dbReference type="NCBI Taxonomy" id="300111"/>
    <lineage>
        <taxon>Eukaryota</taxon>
        <taxon>Metazoa</taxon>
        <taxon>Ecdysozoa</taxon>
        <taxon>Arthropoda</taxon>
        <taxon>Hexapoda</taxon>
        <taxon>Insecta</taxon>
        <taxon>Pterygota</taxon>
        <taxon>Neoptera</taxon>
        <taxon>Endopterygota</taxon>
        <taxon>Hymenoptera</taxon>
        <taxon>Apocrita</taxon>
        <taxon>Aculeata</taxon>
        <taxon>Formicoidea</taxon>
        <taxon>Formicidae</taxon>
        <taxon>Myrmicinae</taxon>
        <taxon>Temnothorax</taxon>
    </lineage>
</organism>
<accession>A0A6J1QQF2</accession>
<dbReference type="PROSITE" id="PS50856">
    <property type="entry name" value="AMOP"/>
    <property type="match status" value="1"/>
</dbReference>